<dbReference type="PANTHER" id="PTHR13414">
    <property type="entry name" value="HUEL-CATION TRANSPORTER"/>
    <property type="match status" value="1"/>
</dbReference>
<dbReference type="Pfam" id="PF01545">
    <property type="entry name" value="Cation_efflux"/>
    <property type="match status" value="1"/>
</dbReference>
<evidence type="ECO:0000259" key="7">
    <source>
        <dbReference type="Pfam" id="PF01545"/>
    </source>
</evidence>
<proteinExistence type="predicted"/>
<keyword evidence="5 6" id="KW-0472">Membrane</keyword>
<evidence type="ECO:0000256" key="2">
    <source>
        <dbReference type="ARBA" id="ARBA00022448"/>
    </source>
</evidence>
<dbReference type="Gene3D" id="1.20.1510.10">
    <property type="entry name" value="Cation efflux protein transmembrane domain"/>
    <property type="match status" value="1"/>
</dbReference>
<feature type="domain" description="Cation efflux protein transmembrane" evidence="7">
    <location>
        <begin position="13"/>
        <end position="220"/>
    </location>
</feature>
<reference evidence="8 9" key="1">
    <citation type="submission" date="2024-05" db="EMBL/GenBank/DDBJ databases">
        <title>Human gut microbiome strain richness.</title>
        <authorList>
            <person name="Chen-Liaw A."/>
        </authorList>
    </citation>
    <scope>NUCLEOTIDE SEQUENCE [LARGE SCALE GENOMIC DNA]</scope>
    <source>
        <strain evidence="8 9">J1100102st1_G3_J1100102_180507</strain>
    </source>
</reference>
<feature type="transmembrane region" description="Helical" evidence="6">
    <location>
        <begin position="78"/>
        <end position="98"/>
    </location>
</feature>
<dbReference type="RefSeq" id="WP_196044083.1">
    <property type="nucleotide sequence ID" value="NZ_JBDKDV010000009.1"/>
</dbReference>
<comment type="caution">
    <text evidence="8">The sequence shown here is derived from an EMBL/GenBank/DDBJ whole genome shotgun (WGS) entry which is preliminary data.</text>
</comment>
<dbReference type="InterPro" id="IPR002524">
    <property type="entry name" value="Cation_efflux"/>
</dbReference>
<sequence>MMEKQQEQKARRIVLLTHVLGLLMKAIGYFLSGSAVLMNESIHSMIDCINQGLLAIGENRAQRGRSELYQFGEGRATYFFSTVVAMTVFLGGGILAVVEASRDLLDPTHEVEQIQLVAAILFVSLFIEVTAVQDGWQEVKEQNKQKQPLVRFLKESRDSDLLLGFTENLFALGSVTIAIIGISLTALTGNPVFDSLGGILGGLLLIAAAVFLAKEFYSLLIGEGASASDLMAIKQILADPAITQIKDLRTLHLSPEELLIVADLSLKLAPDEEPSTFIDTIEQQIKQALPELRVYCYIESEEITS</sequence>
<evidence type="ECO:0000256" key="3">
    <source>
        <dbReference type="ARBA" id="ARBA00022692"/>
    </source>
</evidence>
<keyword evidence="2" id="KW-0813">Transport</keyword>
<keyword evidence="3 6" id="KW-0812">Transmembrane</keyword>
<feature type="transmembrane region" description="Helical" evidence="6">
    <location>
        <begin position="161"/>
        <end position="184"/>
    </location>
</feature>
<evidence type="ECO:0000256" key="4">
    <source>
        <dbReference type="ARBA" id="ARBA00022989"/>
    </source>
</evidence>
<feature type="transmembrane region" description="Helical" evidence="6">
    <location>
        <begin position="12"/>
        <end position="31"/>
    </location>
</feature>
<accession>A0ABV3M9A4</accession>
<feature type="transmembrane region" description="Helical" evidence="6">
    <location>
        <begin position="196"/>
        <end position="213"/>
    </location>
</feature>
<evidence type="ECO:0000256" key="5">
    <source>
        <dbReference type="ARBA" id="ARBA00023136"/>
    </source>
</evidence>
<keyword evidence="4 6" id="KW-1133">Transmembrane helix</keyword>
<evidence type="ECO:0000256" key="6">
    <source>
        <dbReference type="SAM" id="Phobius"/>
    </source>
</evidence>
<comment type="subcellular location">
    <subcellularLocation>
        <location evidence="1">Membrane</location>
        <topology evidence="1">Multi-pass membrane protein</topology>
    </subcellularLocation>
</comment>
<protein>
    <submittedName>
        <fullName evidence="8">Cation diffusion facilitator family transporter</fullName>
    </submittedName>
</protein>
<organism evidence="8 9">
    <name type="scientific">Enterococcus entomosocium</name>
    <dbReference type="NCBI Taxonomy" id="3034352"/>
    <lineage>
        <taxon>Bacteria</taxon>
        <taxon>Bacillati</taxon>
        <taxon>Bacillota</taxon>
        <taxon>Bacilli</taxon>
        <taxon>Lactobacillales</taxon>
        <taxon>Enterococcaceae</taxon>
        <taxon>Enterococcus</taxon>
    </lineage>
</organism>
<dbReference type="InterPro" id="IPR040177">
    <property type="entry name" value="SLC30A9"/>
</dbReference>
<keyword evidence="9" id="KW-1185">Reference proteome</keyword>
<gene>
    <name evidence="8" type="ORF">AB1I55_02675</name>
</gene>
<dbReference type="NCBIfam" id="TIGR01297">
    <property type="entry name" value="CDF"/>
    <property type="match status" value="1"/>
</dbReference>
<name>A0ABV3M9A4_9ENTE</name>
<dbReference type="EMBL" id="JBFDTB010000002">
    <property type="protein sequence ID" value="MEW3465003.1"/>
    <property type="molecule type" value="Genomic_DNA"/>
</dbReference>
<evidence type="ECO:0000256" key="1">
    <source>
        <dbReference type="ARBA" id="ARBA00004141"/>
    </source>
</evidence>
<dbReference type="PANTHER" id="PTHR13414:SF9">
    <property type="entry name" value="PROTON-COUPLED ZINC ANTIPORTER SLC30A9, MITOCHONDRIAL"/>
    <property type="match status" value="1"/>
</dbReference>
<dbReference type="Proteomes" id="UP001554047">
    <property type="component" value="Unassembled WGS sequence"/>
</dbReference>
<dbReference type="SUPFAM" id="SSF161111">
    <property type="entry name" value="Cation efflux protein transmembrane domain-like"/>
    <property type="match status" value="1"/>
</dbReference>
<evidence type="ECO:0000313" key="9">
    <source>
        <dbReference type="Proteomes" id="UP001554047"/>
    </source>
</evidence>
<evidence type="ECO:0000313" key="8">
    <source>
        <dbReference type="EMBL" id="MEW3465003.1"/>
    </source>
</evidence>
<dbReference type="InterPro" id="IPR058533">
    <property type="entry name" value="Cation_efflux_TM"/>
</dbReference>
<dbReference type="InterPro" id="IPR027469">
    <property type="entry name" value="Cation_efflux_TMD_sf"/>
</dbReference>